<comment type="caution">
    <text evidence="1">The sequence shown here is derived from an EMBL/GenBank/DDBJ whole genome shotgun (WGS) entry which is preliminary data.</text>
</comment>
<feature type="non-terminal residue" evidence="1">
    <location>
        <position position="1"/>
    </location>
</feature>
<reference evidence="1 2" key="1">
    <citation type="submission" date="2021-06" db="EMBL/GenBank/DDBJ databases">
        <authorList>
            <person name="Kallberg Y."/>
            <person name="Tangrot J."/>
            <person name="Rosling A."/>
        </authorList>
    </citation>
    <scope>NUCLEOTIDE SEQUENCE [LARGE SCALE GENOMIC DNA]</scope>
    <source>
        <strain evidence="1 2">120-4 pot B 10/14</strain>
    </source>
</reference>
<dbReference type="EMBL" id="CAJVQB010055567">
    <property type="protein sequence ID" value="CAG8837297.1"/>
    <property type="molecule type" value="Genomic_DNA"/>
</dbReference>
<evidence type="ECO:0000313" key="2">
    <source>
        <dbReference type="Proteomes" id="UP000789901"/>
    </source>
</evidence>
<proteinExistence type="predicted"/>
<name>A0ABN7WP78_GIGMA</name>
<organism evidence="1 2">
    <name type="scientific">Gigaspora margarita</name>
    <dbReference type="NCBI Taxonomy" id="4874"/>
    <lineage>
        <taxon>Eukaryota</taxon>
        <taxon>Fungi</taxon>
        <taxon>Fungi incertae sedis</taxon>
        <taxon>Mucoromycota</taxon>
        <taxon>Glomeromycotina</taxon>
        <taxon>Glomeromycetes</taxon>
        <taxon>Diversisporales</taxon>
        <taxon>Gigasporaceae</taxon>
        <taxon>Gigaspora</taxon>
    </lineage>
</organism>
<feature type="non-terminal residue" evidence="1">
    <location>
        <position position="121"/>
    </location>
</feature>
<dbReference type="Proteomes" id="UP000789901">
    <property type="component" value="Unassembled WGS sequence"/>
</dbReference>
<gene>
    <name evidence="1" type="ORF">GMARGA_LOCUS33430</name>
</gene>
<sequence>IKPVLLQPFNIEEKNHNKKIIEEVLKTVDNNMQLDVQTNNRKKNYTAQESIIDTDVITVETKKDIMIKEELGTLDYGSIESLEKDKVFVKEQITNKSNKKVKKYENIFNSVWAPRSMVNES</sequence>
<evidence type="ECO:0000313" key="1">
    <source>
        <dbReference type="EMBL" id="CAG8837297.1"/>
    </source>
</evidence>
<accession>A0ABN7WP78</accession>
<keyword evidence="2" id="KW-1185">Reference proteome</keyword>
<protein>
    <submittedName>
        <fullName evidence="1">46091_t:CDS:1</fullName>
    </submittedName>
</protein>